<evidence type="ECO:0000313" key="3">
    <source>
        <dbReference type="EMBL" id="MZR11948.1"/>
    </source>
</evidence>
<feature type="signal peptide" evidence="2">
    <location>
        <begin position="1"/>
        <end position="18"/>
    </location>
</feature>
<feature type="chain" id="PRO_5033017013" evidence="2">
    <location>
        <begin position="19"/>
        <end position="68"/>
    </location>
</feature>
<reference evidence="3 4" key="1">
    <citation type="submission" date="2019-12" db="EMBL/GenBank/DDBJ databases">
        <title>Maritimibacter sp. nov. sp. isolated from sea sand.</title>
        <authorList>
            <person name="Kim J."/>
            <person name="Jeong S.E."/>
            <person name="Jung H.S."/>
            <person name="Jeon C.O."/>
        </authorList>
    </citation>
    <scope>NUCLEOTIDE SEQUENCE [LARGE SCALE GENOMIC DNA]</scope>
    <source>
        <strain evidence="3 4">DP07</strain>
    </source>
</reference>
<keyword evidence="1" id="KW-0812">Transmembrane</keyword>
<gene>
    <name evidence="3" type="ORF">GQE99_02820</name>
</gene>
<sequence>MRNFLLPVFGLMPAGAFAAAGGVGEGFGADDWLSKWPVLAVVLALVLCTTGFLTVQIRRRARAMGDEG</sequence>
<comment type="caution">
    <text evidence="3">The sequence shown here is derived from an EMBL/GenBank/DDBJ whole genome shotgun (WGS) entry which is preliminary data.</text>
</comment>
<organism evidence="3 4">
    <name type="scientific">Maritimibacter harenae</name>
    <dbReference type="NCBI Taxonomy" id="2606218"/>
    <lineage>
        <taxon>Bacteria</taxon>
        <taxon>Pseudomonadati</taxon>
        <taxon>Pseudomonadota</taxon>
        <taxon>Alphaproteobacteria</taxon>
        <taxon>Rhodobacterales</taxon>
        <taxon>Roseobacteraceae</taxon>
        <taxon>Maritimibacter</taxon>
    </lineage>
</organism>
<name>A0A845M0R7_9RHOB</name>
<dbReference type="AlphaFoldDB" id="A0A845M0R7"/>
<keyword evidence="1" id="KW-0472">Membrane</keyword>
<protein>
    <submittedName>
        <fullName evidence="3">Uncharacterized protein</fullName>
    </submittedName>
</protein>
<keyword evidence="1" id="KW-1133">Transmembrane helix</keyword>
<dbReference type="RefSeq" id="WP_161350069.1">
    <property type="nucleotide sequence ID" value="NZ_WTUX01000006.1"/>
</dbReference>
<accession>A0A845M0R7</accession>
<evidence type="ECO:0000313" key="4">
    <source>
        <dbReference type="Proteomes" id="UP000467322"/>
    </source>
</evidence>
<dbReference type="Proteomes" id="UP000467322">
    <property type="component" value="Unassembled WGS sequence"/>
</dbReference>
<evidence type="ECO:0000256" key="1">
    <source>
        <dbReference type="SAM" id="Phobius"/>
    </source>
</evidence>
<evidence type="ECO:0000256" key="2">
    <source>
        <dbReference type="SAM" id="SignalP"/>
    </source>
</evidence>
<proteinExistence type="predicted"/>
<keyword evidence="2" id="KW-0732">Signal</keyword>
<dbReference type="EMBL" id="WTUX01000006">
    <property type="protein sequence ID" value="MZR11948.1"/>
    <property type="molecule type" value="Genomic_DNA"/>
</dbReference>
<feature type="transmembrane region" description="Helical" evidence="1">
    <location>
        <begin position="34"/>
        <end position="55"/>
    </location>
</feature>
<keyword evidence="4" id="KW-1185">Reference proteome</keyword>